<name>A0A1W2AZY3_9BACT</name>
<dbReference type="RefSeq" id="WP_084068185.1">
    <property type="nucleotide sequence ID" value="NZ_FWXY01000006.1"/>
</dbReference>
<evidence type="ECO:0000313" key="1">
    <source>
        <dbReference type="EMBL" id="SMC66032.1"/>
    </source>
</evidence>
<keyword evidence="2" id="KW-1185">Reference proteome</keyword>
<dbReference type="EMBL" id="FWXY01000006">
    <property type="protein sequence ID" value="SMC66032.1"/>
    <property type="molecule type" value="Genomic_DNA"/>
</dbReference>
<evidence type="ECO:0000313" key="2">
    <source>
        <dbReference type="Proteomes" id="UP000192418"/>
    </source>
</evidence>
<accession>A0A1W2AZY3</accession>
<dbReference type="OrthoDB" id="9806870at2"/>
<dbReference type="AlphaFoldDB" id="A0A1W2AZY3"/>
<dbReference type="InterPro" id="IPR018668">
    <property type="entry name" value="DNA-binding_VF530-like"/>
</dbReference>
<dbReference type="InterPro" id="IPR036361">
    <property type="entry name" value="SAP_dom_sf"/>
</dbReference>
<organism evidence="1 2">
    <name type="scientific">Desulfocicer vacuolatum DSM 3385</name>
    <dbReference type="NCBI Taxonomy" id="1121400"/>
    <lineage>
        <taxon>Bacteria</taxon>
        <taxon>Pseudomonadati</taxon>
        <taxon>Thermodesulfobacteriota</taxon>
        <taxon>Desulfobacteria</taxon>
        <taxon>Desulfobacterales</taxon>
        <taxon>Desulfobacteraceae</taxon>
        <taxon>Desulfocicer</taxon>
    </lineage>
</organism>
<reference evidence="1 2" key="1">
    <citation type="submission" date="2017-04" db="EMBL/GenBank/DDBJ databases">
        <authorList>
            <person name="Afonso C.L."/>
            <person name="Miller P.J."/>
            <person name="Scott M.A."/>
            <person name="Spackman E."/>
            <person name="Goraichik I."/>
            <person name="Dimitrov K.M."/>
            <person name="Suarez D.L."/>
            <person name="Swayne D.E."/>
        </authorList>
    </citation>
    <scope>NUCLEOTIDE SEQUENCE [LARGE SCALE GENOMIC DNA]</scope>
    <source>
        <strain evidence="1 2">DSM 3385</strain>
    </source>
</reference>
<dbReference type="Proteomes" id="UP000192418">
    <property type="component" value="Unassembled WGS sequence"/>
</dbReference>
<dbReference type="Pfam" id="PF09905">
    <property type="entry name" value="VF530"/>
    <property type="match status" value="1"/>
</dbReference>
<proteinExistence type="predicted"/>
<dbReference type="GO" id="GO:0003677">
    <property type="term" value="F:DNA binding"/>
    <property type="evidence" value="ECO:0007669"/>
    <property type="project" value="InterPro"/>
</dbReference>
<sequence length="75" mass="8755">MDKSQPNNPLHGISLEQIVNSLVEHYGWNELGHRIDIRCFNHDPSVKSSLKFLRKTPWARKKVETLYIGLKKWVG</sequence>
<gene>
    <name evidence="1" type="ORF">SAMN02746065_106175</name>
</gene>
<protein>
    <submittedName>
        <fullName evidence="1">Uncharacterized conserved protein</fullName>
    </submittedName>
</protein>
<dbReference type="STRING" id="1121400.SAMN02746065_106175"/>
<dbReference type="Gene3D" id="1.10.720.30">
    <property type="entry name" value="SAP domain"/>
    <property type="match status" value="1"/>
</dbReference>